<feature type="transmembrane region" description="Helical" evidence="1">
    <location>
        <begin position="6"/>
        <end position="24"/>
    </location>
</feature>
<evidence type="ECO:0000313" key="2">
    <source>
        <dbReference type="EMBL" id="KGF89053.1"/>
    </source>
</evidence>
<dbReference type="Proteomes" id="UP000030598">
    <property type="component" value="Unassembled WGS sequence"/>
</dbReference>
<dbReference type="EMBL" id="JNAH01000002">
    <property type="protein sequence ID" value="KGF89053.1"/>
    <property type="molecule type" value="Genomic_DNA"/>
</dbReference>
<gene>
    <name evidence="2" type="ORF">EU91_0167</name>
</gene>
<reference evidence="3" key="1">
    <citation type="journal article" date="2014" name="Sci. Data">
        <title>Genomes of diverse isolates of the marine cyanobacterium Prochlorococcus.</title>
        <authorList>
            <person name="Biller S."/>
            <person name="Berube P."/>
            <person name="Thompson J."/>
            <person name="Kelly L."/>
            <person name="Roggensack S."/>
            <person name="Awad L."/>
            <person name="Roache-Johnson K."/>
            <person name="Ding H."/>
            <person name="Giovannoni S.J."/>
            <person name="Moore L.R."/>
            <person name="Chisholm S.W."/>
        </authorList>
    </citation>
    <scope>NUCLEOTIDE SEQUENCE [LARGE SCALE GENOMIC DNA]</scope>
    <source>
        <strain evidence="3">GP2</strain>
    </source>
</reference>
<protein>
    <submittedName>
        <fullName evidence="2">Uncharacterized protein</fullName>
    </submittedName>
</protein>
<dbReference type="STRING" id="59925.EU91_0167"/>
<keyword evidence="1" id="KW-0472">Membrane</keyword>
<evidence type="ECO:0000256" key="1">
    <source>
        <dbReference type="SAM" id="Phobius"/>
    </source>
</evidence>
<evidence type="ECO:0000313" key="3">
    <source>
        <dbReference type="Proteomes" id="UP000030598"/>
    </source>
</evidence>
<name>A0A0A1ZLK8_PROMR</name>
<proteinExistence type="predicted"/>
<organism evidence="2 3">
    <name type="scientific">Prochlorococcus marinus str. GP2</name>
    <dbReference type="NCBI Taxonomy" id="59925"/>
    <lineage>
        <taxon>Bacteria</taxon>
        <taxon>Bacillati</taxon>
        <taxon>Cyanobacteriota</taxon>
        <taxon>Cyanophyceae</taxon>
        <taxon>Synechococcales</taxon>
        <taxon>Prochlorococcaceae</taxon>
        <taxon>Prochlorococcus</taxon>
    </lineage>
</organism>
<keyword evidence="1" id="KW-0812">Transmembrane</keyword>
<keyword evidence="1" id="KW-1133">Transmembrane helix</keyword>
<accession>A0A0A1ZLK8</accession>
<dbReference type="AlphaFoldDB" id="A0A0A1ZLK8"/>
<dbReference type="RefSeq" id="WP_032523791.1">
    <property type="nucleotide sequence ID" value="NZ_CP138934.1"/>
</dbReference>
<sequence>MISSVIGAVIMSAATVAMLVTLQFTNKVEKELGKDYLTIDERKILTDAFWTDRADLSNINTAIKNLPY</sequence>
<comment type="caution">
    <text evidence="2">The sequence shown here is derived from an EMBL/GenBank/DDBJ whole genome shotgun (WGS) entry which is preliminary data.</text>
</comment>